<sequence length="329" mass="36343">MDPHSPFRIILIGASAGGHAAVLTTLKDIPPDINACFLVVIHTSFDATSAFASYLDGKINLRVKEARHGMPIEAGTVYVAVPNNHLALQGGEIMLTRGPRENLFRPSIDVLFRTAAVSQKNRCVGVLLTGRLNDGTAGLSAIKRCGGLTVIQNPRTSEYAEMPRTAQREVEIDHTVNLEDMGEAIIKIAQTKLPPEITVPRNLVREAGIAMKIESQVATDEALGEQVPLSCSSCGGPLWKMDDPHQQRFRCHVGHSFTQEALLESQNTALEETLWIALRTLEEKQALLKRIILDYDNRGFKTLVPSYKDKLAEVKTHAERLRTLMRLHD</sequence>
<evidence type="ECO:0000313" key="6">
    <source>
        <dbReference type="EMBL" id="GHB73342.1"/>
    </source>
</evidence>
<dbReference type="PANTHER" id="PTHR42872:SF6">
    <property type="entry name" value="PROTEIN-GLUTAMATE METHYLESTERASE_PROTEIN-GLUTAMINE GLUTAMINASE"/>
    <property type="match status" value="1"/>
</dbReference>
<comment type="catalytic activity">
    <reaction evidence="3">
        <text>[protein]-L-glutamate 5-O-methyl ester + H2O = L-glutamyl-[protein] + methanol + H(+)</text>
        <dbReference type="Rhea" id="RHEA:23236"/>
        <dbReference type="Rhea" id="RHEA-COMP:10208"/>
        <dbReference type="Rhea" id="RHEA-COMP:10311"/>
        <dbReference type="ChEBI" id="CHEBI:15377"/>
        <dbReference type="ChEBI" id="CHEBI:15378"/>
        <dbReference type="ChEBI" id="CHEBI:17790"/>
        <dbReference type="ChEBI" id="CHEBI:29973"/>
        <dbReference type="ChEBI" id="CHEBI:82795"/>
        <dbReference type="EC" id="3.1.1.61"/>
    </reaction>
</comment>
<dbReference type="EC" id="3.1.1.61" evidence="2"/>
<evidence type="ECO:0000256" key="3">
    <source>
        <dbReference type="ARBA" id="ARBA00048267"/>
    </source>
</evidence>
<gene>
    <name evidence="6" type="ORF">GCM10007390_29350</name>
</gene>
<dbReference type="PROSITE" id="PS50122">
    <property type="entry name" value="CHEB"/>
    <property type="match status" value="1"/>
</dbReference>
<dbReference type="GO" id="GO:0005737">
    <property type="term" value="C:cytoplasm"/>
    <property type="evidence" value="ECO:0007669"/>
    <property type="project" value="InterPro"/>
</dbReference>
<feature type="active site" evidence="4">
    <location>
        <position position="134"/>
    </location>
</feature>
<feature type="active site" evidence="4">
    <location>
        <position position="15"/>
    </location>
</feature>
<proteinExistence type="predicted"/>
<dbReference type="Proteomes" id="UP000598271">
    <property type="component" value="Unassembled WGS sequence"/>
</dbReference>
<evidence type="ECO:0000256" key="2">
    <source>
        <dbReference type="ARBA" id="ARBA00039140"/>
    </source>
</evidence>
<dbReference type="GO" id="GO:0000156">
    <property type="term" value="F:phosphorelay response regulator activity"/>
    <property type="evidence" value="ECO:0007669"/>
    <property type="project" value="InterPro"/>
</dbReference>
<evidence type="ECO:0000256" key="1">
    <source>
        <dbReference type="ARBA" id="ARBA00022801"/>
    </source>
</evidence>
<dbReference type="Pfam" id="PF01339">
    <property type="entry name" value="CheB_methylest"/>
    <property type="match status" value="1"/>
</dbReference>
<dbReference type="InterPro" id="IPR011247">
    <property type="entry name" value="Chemotax_prot-Glu_Me-esterase"/>
</dbReference>
<accession>A0A8J3D4E4</accession>
<name>A0A8J3D4E4_9BACT</name>
<reference evidence="6 7" key="1">
    <citation type="journal article" date="2014" name="Int. J. Syst. Evol. Microbiol.">
        <title>Complete genome sequence of Corynebacterium casei LMG S-19264T (=DSM 44701T), isolated from a smear-ripened cheese.</title>
        <authorList>
            <consortium name="US DOE Joint Genome Institute (JGI-PGF)"/>
            <person name="Walter F."/>
            <person name="Albersmeier A."/>
            <person name="Kalinowski J."/>
            <person name="Ruckert C."/>
        </authorList>
    </citation>
    <scope>NUCLEOTIDE SEQUENCE [LARGE SCALE GENOMIC DNA]</scope>
    <source>
        <strain evidence="6 7">KCTC 12866</strain>
    </source>
</reference>
<dbReference type="SUPFAM" id="SSF52738">
    <property type="entry name" value="Methylesterase CheB, C-terminal domain"/>
    <property type="match status" value="1"/>
</dbReference>
<comment type="caution">
    <text evidence="6">The sequence shown here is derived from an EMBL/GenBank/DDBJ whole genome shotgun (WGS) entry which is preliminary data.</text>
</comment>
<feature type="active site" evidence="4">
    <location>
        <position position="42"/>
    </location>
</feature>
<dbReference type="GO" id="GO:0006935">
    <property type="term" value="P:chemotaxis"/>
    <property type="evidence" value="ECO:0007669"/>
    <property type="project" value="UniProtKB-UniRule"/>
</dbReference>
<dbReference type="InterPro" id="IPR000673">
    <property type="entry name" value="Sig_transdc_resp-reg_Me-estase"/>
</dbReference>
<protein>
    <recommendedName>
        <fullName evidence="2">protein-glutamate methylesterase</fullName>
        <ecNumber evidence="2">3.1.1.61</ecNumber>
    </recommendedName>
</protein>
<keyword evidence="7" id="KW-1185">Reference proteome</keyword>
<evidence type="ECO:0000313" key="7">
    <source>
        <dbReference type="Proteomes" id="UP000598271"/>
    </source>
</evidence>
<dbReference type="EMBL" id="BMXF01000002">
    <property type="protein sequence ID" value="GHB73342.1"/>
    <property type="molecule type" value="Genomic_DNA"/>
</dbReference>
<feature type="domain" description="CheB-type methylesterase" evidence="5">
    <location>
        <begin position="3"/>
        <end position="192"/>
    </location>
</feature>
<evidence type="ECO:0000256" key="4">
    <source>
        <dbReference type="PROSITE-ProRule" id="PRU00050"/>
    </source>
</evidence>
<dbReference type="InterPro" id="IPR035909">
    <property type="entry name" value="CheB_C"/>
</dbReference>
<dbReference type="RefSeq" id="WP_189565213.1">
    <property type="nucleotide sequence ID" value="NZ_BMXF01000002.1"/>
</dbReference>
<keyword evidence="1 4" id="KW-0378">Hydrolase</keyword>
<dbReference type="CDD" id="cd16433">
    <property type="entry name" value="CheB"/>
    <property type="match status" value="1"/>
</dbReference>
<keyword evidence="4" id="KW-0145">Chemotaxis</keyword>
<dbReference type="Gene3D" id="3.40.50.180">
    <property type="entry name" value="Methylesterase CheB, C-terminal domain"/>
    <property type="match status" value="1"/>
</dbReference>
<dbReference type="PIRSF" id="PIRSF036461">
    <property type="entry name" value="Chmtx_methlestr"/>
    <property type="match status" value="1"/>
</dbReference>
<dbReference type="AlphaFoldDB" id="A0A8J3D4E4"/>
<organism evidence="6 7">
    <name type="scientific">Persicitalea jodogahamensis</name>
    <dbReference type="NCBI Taxonomy" id="402147"/>
    <lineage>
        <taxon>Bacteria</taxon>
        <taxon>Pseudomonadati</taxon>
        <taxon>Bacteroidota</taxon>
        <taxon>Cytophagia</taxon>
        <taxon>Cytophagales</taxon>
        <taxon>Spirosomataceae</taxon>
        <taxon>Persicitalea</taxon>
    </lineage>
</organism>
<dbReference type="PANTHER" id="PTHR42872">
    <property type="entry name" value="PROTEIN-GLUTAMATE METHYLESTERASE/PROTEIN-GLUTAMINE GLUTAMINASE"/>
    <property type="match status" value="1"/>
</dbReference>
<evidence type="ECO:0000259" key="5">
    <source>
        <dbReference type="PROSITE" id="PS50122"/>
    </source>
</evidence>
<dbReference type="GO" id="GO:0008984">
    <property type="term" value="F:protein-glutamate methylesterase activity"/>
    <property type="evidence" value="ECO:0007669"/>
    <property type="project" value="UniProtKB-EC"/>
</dbReference>